<dbReference type="InterPro" id="IPR022472">
    <property type="entry name" value="VPLPA-CTERM"/>
</dbReference>
<name>A0ABY2XF87_9RHOB</name>
<keyword evidence="2" id="KW-0732">Signal</keyword>
<feature type="transmembrane region" description="Helical" evidence="1">
    <location>
        <begin position="288"/>
        <end position="307"/>
    </location>
</feature>
<sequence>MPQRGGMFPGVTMFKSVFLAAAIVAAPFSAAQAASLDAVDLLQQFNLITKGDVQANSLHVHGRALIGGGMTGNKVDVNMDNIDNIVGSDFDDLIVGNATSGTKVHLHNGATASMNGTPGLVEAGSYTTPAVMPENYAAILDDFAAQLAGVDATAMAVKNSDGNLITFGAAASGGTTYYDIVAADLQNRDIDLLLNGAESIVINVTGTGTFNLNSNFRGNKAVSSNVIWNFTGFDTVNLYRSIWGQVLAGDSHVYFNADIEGSLFADTVTAQAQVHVQPLQFTPPVSQVPLPAGGWLMLAGFGAFGALRARRARA</sequence>
<accession>A0ABY2XF87</accession>
<gene>
    <name evidence="4" type="ORF">FGK64_01415</name>
</gene>
<proteinExistence type="predicted"/>
<reference evidence="4 5" key="1">
    <citation type="submission" date="2019-05" db="EMBL/GenBank/DDBJ databases">
        <title>Marivita sp. nov. isolated from sea sediment.</title>
        <authorList>
            <person name="Kim W."/>
        </authorList>
    </citation>
    <scope>NUCLEOTIDE SEQUENCE [LARGE SCALE GENOMIC DNA]</scope>
    <source>
        <strain evidence="4 5">CAU 1492</strain>
    </source>
</reference>
<feature type="domain" description="Choice-of-anchor A" evidence="3">
    <location>
        <begin position="40"/>
        <end position="275"/>
    </location>
</feature>
<dbReference type="Proteomes" id="UP001191082">
    <property type="component" value="Unassembled WGS sequence"/>
</dbReference>
<feature type="signal peptide" evidence="2">
    <location>
        <begin position="1"/>
        <end position="33"/>
    </location>
</feature>
<feature type="chain" id="PRO_5047389626" evidence="2">
    <location>
        <begin position="34"/>
        <end position="314"/>
    </location>
</feature>
<dbReference type="EMBL" id="VCPC01000001">
    <property type="protein sequence ID" value="TMV15683.1"/>
    <property type="molecule type" value="Genomic_DNA"/>
</dbReference>
<dbReference type="InterPro" id="IPR026588">
    <property type="entry name" value="Choice_anch_A"/>
</dbReference>
<dbReference type="Pfam" id="PF20597">
    <property type="entry name" value="pAdhesive_15"/>
    <property type="match status" value="1"/>
</dbReference>
<organism evidence="4 5">
    <name type="scientific">Arenibacterium halophilum</name>
    <dbReference type="NCBI Taxonomy" id="2583821"/>
    <lineage>
        <taxon>Bacteria</taxon>
        <taxon>Pseudomonadati</taxon>
        <taxon>Pseudomonadota</taxon>
        <taxon>Alphaproteobacteria</taxon>
        <taxon>Rhodobacterales</taxon>
        <taxon>Paracoccaceae</taxon>
        <taxon>Arenibacterium</taxon>
    </lineage>
</organism>
<evidence type="ECO:0000313" key="5">
    <source>
        <dbReference type="Proteomes" id="UP001191082"/>
    </source>
</evidence>
<protein>
    <submittedName>
        <fullName evidence="4">VPLPA-CTERM sorting domain-containing protein</fullName>
    </submittedName>
</protein>
<comment type="caution">
    <text evidence="4">The sequence shown here is derived from an EMBL/GenBank/DDBJ whole genome shotgun (WGS) entry which is preliminary data.</text>
</comment>
<dbReference type="NCBIfam" id="TIGR03370">
    <property type="entry name" value="VPLPA-CTERM"/>
    <property type="match status" value="1"/>
</dbReference>
<keyword evidence="1" id="KW-1133">Transmembrane helix</keyword>
<keyword evidence="1" id="KW-0472">Membrane</keyword>
<evidence type="ECO:0000256" key="1">
    <source>
        <dbReference type="SAM" id="Phobius"/>
    </source>
</evidence>
<dbReference type="NCBIfam" id="TIGR04215">
    <property type="entry name" value="choice_anch_A"/>
    <property type="match status" value="1"/>
</dbReference>
<keyword evidence="5" id="KW-1185">Reference proteome</keyword>
<evidence type="ECO:0000313" key="4">
    <source>
        <dbReference type="EMBL" id="TMV15683.1"/>
    </source>
</evidence>
<evidence type="ECO:0000259" key="3">
    <source>
        <dbReference type="Pfam" id="PF20597"/>
    </source>
</evidence>
<keyword evidence="1" id="KW-0812">Transmembrane</keyword>
<evidence type="ECO:0000256" key="2">
    <source>
        <dbReference type="SAM" id="SignalP"/>
    </source>
</evidence>